<reference evidence="1 2" key="1">
    <citation type="submission" date="2018-10" db="EMBL/GenBank/DDBJ databases">
        <title>Streptococcus hillyeri sp. nov., isolated from equine tracheal sample.</title>
        <authorList>
            <person name="Macfadyen A.C."/>
            <person name="Waller A."/>
            <person name="Paterson G.K."/>
        </authorList>
    </citation>
    <scope>NUCLEOTIDE SEQUENCE [LARGE SCALE GENOMIC DNA]</scope>
    <source>
        <strain evidence="1 2">28462</strain>
    </source>
</reference>
<protein>
    <recommendedName>
        <fullName evidence="3">Phage protein</fullName>
    </recommendedName>
</protein>
<evidence type="ECO:0008006" key="3">
    <source>
        <dbReference type="Google" id="ProtNLM"/>
    </source>
</evidence>
<evidence type="ECO:0000313" key="1">
    <source>
        <dbReference type="EMBL" id="RLY03078.1"/>
    </source>
</evidence>
<dbReference type="Proteomes" id="UP000279194">
    <property type="component" value="Unassembled WGS sequence"/>
</dbReference>
<keyword evidence="2" id="KW-1185">Reference proteome</keyword>
<dbReference type="OrthoDB" id="2969230at2"/>
<proteinExistence type="predicted"/>
<organism evidence="1 2">
    <name type="scientific">Streptococcus hillyeri</name>
    <dbReference type="NCBI Taxonomy" id="2282420"/>
    <lineage>
        <taxon>Bacteria</taxon>
        <taxon>Bacillati</taxon>
        <taxon>Bacillota</taxon>
        <taxon>Bacilli</taxon>
        <taxon>Lactobacillales</taxon>
        <taxon>Streptococcaceae</taxon>
        <taxon>Streptococcus</taxon>
    </lineage>
</organism>
<dbReference type="EMBL" id="RCVM01000010">
    <property type="protein sequence ID" value="RLY03078.1"/>
    <property type="molecule type" value="Genomic_DNA"/>
</dbReference>
<dbReference type="AlphaFoldDB" id="A0A3L9DS75"/>
<name>A0A3L9DS75_9STRE</name>
<gene>
    <name evidence="1" type="ORF">EAF07_05930</name>
</gene>
<sequence>MRFADRVDLVAVTKERYDPDLGEYVGKDEQSLRVPAYVMDMSLDRQKLVYGEFKKDTKTVFLKRKPSFVFSKILYKGKPYKVTAEKQSDTVFYLEGDDSLG</sequence>
<accession>A0A3L9DS75</accession>
<evidence type="ECO:0000313" key="2">
    <source>
        <dbReference type="Proteomes" id="UP000279194"/>
    </source>
</evidence>
<dbReference type="RefSeq" id="WP_121835623.1">
    <property type="nucleotide sequence ID" value="NZ_CP163513.1"/>
</dbReference>
<comment type="caution">
    <text evidence="1">The sequence shown here is derived from an EMBL/GenBank/DDBJ whole genome shotgun (WGS) entry which is preliminary data.</text>
</comment>